<evidence type="ECO:0000256" key="2">
    <source>
        <dbReference type="ARBA" id="ARBA00022723"/>
    </source>
</evidence>
<evidence type="ECO:0000256" key="3">
    <source>
        <dbReference type="ARBA" id="ARBA00023004"/>
    </source>
</evidence>
<dbReference type="GO" id="GO:0046872">
    <property type="term" value="F:metal ion binding"/>
    <property type="evidence" value="ECO:0007669"/>
    <property type="project" value="UniProtKB-KW"/>
</dbReference>
<sequence>MKLSVFIWVLFFSTMGCKNKQSDADYKSSTDFYNKTVESHPGKKLMETYCYACHDATTSEETRLAPPMIAIKRRYIFKNTTQEAFTNDMQNWIKNPNEINAKMFGAVKRFGIMPKILYPEKDIEQIADFIFNNDIEQPEWFEEHYNQNMGKGMR</sequence>
<dbReference type="GO" id="GO:0009055">
    <property type="term" value="F:electron transfer activity"/>
    <property type="evidence" value="ECO:0007669"/>
    <property type="project" value="InterPro"/>
</dbReference>
<proteinExistence type="predicted"/>
<dbReference type="InterPro" id="IPR009056">
    <property type="entry name" value="Cyt_c-like_dom"/>
</dbReference>
<keyword evidence="3 4" id="KW-0408">Iron</keyword>
<dbReference type="EMBL" id="CP155618">
    <property type="protein sequence ID" value="XBL14285.1"/>
    <property type="molecule type" value="Genomic_DNA"/>
</dbReference>
<dbReference type="PROSITE" id="PS51007">
    <property type="entry name" value="CYTC"/>
    <property type="match status" value="1"/>
</dbReference>
<organism evidence="6 7">
    <name type="scientific">Mariniflexile litorale</name>
    <dbReference type="NCBI Taxonomy" id="3045158"/>
    <lineage>
        <taxon>Bacteria</taxon>
        <taxon>Pseudomonadati</taxon>
        <taxon>Bacteroidota</taxon>
        <taxon>Flavobacteriia</taxon>
        <taxon>Flavobacteriales</taxon>
        <taxon>Flavobacteriaceae</taxon>
        <taxon>Mariniflexile</taxon>
    </lineage>
</organism>
<evidence type="ECO:0000313" key="6">
    <source>
        <dbReference type="EMBL" id="XBL14285.1"/>
    </source>
</evidence>
<evidence type="ECO:0000256" key="1">
    <source>
        <dbReference type="ARBA" id="ARBA00022617"/>
    </source>
</evidence>
<dbReference type="GO" id="GO:0020037">
    <property type="term" value="F:heme binding"/>
    <property type="evidence" value="ECO:0007669"/>
    <property type="project" value="InterPro"/>
</dbReference>
<name>A0AAU7EG21_9FLAO</name>
<keyword evidence="2 4" id="KW-0479">Metal-binding</keyword>
<dbReference type="RefSeq" id="WP_308992249.1">
    <property type="nucleotide sequence ID" value="NZ_CP155618.1"/>
</dbReference>
<dbReference type="Proteomes" id="UP001224325">
    <property type="component" value="Chromosome"/>
</dbReference>
<dbReference type="SUPFAM" id="SSF46626">
    <property type="entry name" value="Cytochrome c"/>
    <property type="match status" value="1"/>
</dbReference>
<dbReference type="Gene3D" id="1.10.760.10">
    <property type="entry name" value="Cytochrome c-like domain"/>
    <property type="match status" value="1"/>
</dbReference>
<evidence type="ECO:0000313" key="7">
    <source>
        <dbReference type="Proteomes" id="UP001224325"/>
    </source>
</evidence>
<keyword evidence="7" id="KW-1185">Reference proteome</keyword>
<gene>
    <name evidence="6" type="ORF">QLS71_018480</name>
</gene>
<evidence type="ECO:0000256" key="4">
    <source>
        <dbReference type="PROSITE-ProRule" id="PRU00433"/>
    </source>
</evidence>
<accession>A0AAU7EG21</accession>
<evidence type="ECO:0000259" key="5">
    <source>
        <dbReference type="PROSITE" id="PS51007"/>
    </source>
</evidence>
<dbReference type="Pfam" id="PF00034">
    <property type="entry name" value="Cytochrom_C"/>
    <property type="match status" value="1"/>
</dbReference>
<reference evidence="6" key="1">
    <citation type="submission" date="2024-04" db="EMBL/GenBank/DDBJ databases">
        <title>Mariniflexile litorale, isolated from the shallow sediments of the Sea of Japan.</title>
        <authorList>
            <person name="Romanenko L."/>
            <person name="Isaeva M."/>
        </authorList>
    </citation>
    <scope>NUCLEOTIDE SEQUENCE [LARGE SCALE GENOMIC DNA]</scope>
    <source>
        <strain evidence="6">KMM 9835</strain>
    </source>
</reference>
<keyword evidence="1 4" id="KW-0349">Heme</keyword>
<dbReference type="PROSITE" id="PS51257">
    <property type="entry name" value="PROKAR_LIPOPROTEIN"/>
    <property type="match status" value="1"/>
</dbReference>
<dbReference type="KEGG" id="mlil:QLS71_018480"/>
<feature type="domain" description="Cytochrome c" evidence="5">
    <location>
        <begin position="37"/>
        <end position="134"/>
    </location>
</feature>
<dbReference type="InterPro" id="IPR036909">
    <property type="entry name" value="Cyt_c-like_dom_sf"/>
</dbReference>
<dbReference type="AlphaFoldDB" id="A0AAU7EG21"/>
<protein>
    <submittedName>
        <fullName evidence="6">C-type cytochrome</fullName>
    </submittedName>
</protein>